<dbReference type="RefSeq" id="WP_143938336.1">
    <property type="nucleotide sequence ID" value="NZ_VKKG01000003.1"/>
</dbReference>
<feature type="transmembrane region" description="Helical" evidence="8">
    <location>
        <begin position="255"/>
        <end position="274"/>
    </location>
</feature>
<keyword evidence="4 8" id="KW-0812">Transmembrane</keyword>
<evidence type="ECO:0000313" key="10">
    <source>
        <dbReference type="Proteomes" id="UP000317638"/>
    </source>
</evidence>
<feature type="binding site" evidence="7">
    <location>
        <position position="183"/>
    </location>
    <ligand>
        <name>Mg(2+)</name>
        <dbReference type="ChEBI" id="CHEBI:18420"/>
    </ligand>
</feature>
<dbReference type="CDD" id="cd06854">
    <property type="entry name" value="GT_WbpL_WbcO_like"/>
    <property type="match status" value="1"/>
</dbReference>
<dbReference type="Proteomes" id="UP000317638">
    <property type="component" value="Unassembled WGS sequence"/>
</dbReference>
<comment type="cofactor">
    <cofactor evidence="7">
        <name>Mg(2+)</name>
        <dbReference type="ChEBI" id="CHEBI:18420"/>
    </cofactor>
</comment>
<evidence type="ECO:0000256" key="3">
    <source>
        <dbReference type="ARBA" id="ARBA00022679"/>
    </source>
</evidence>
<name>A0A553K0X5_9ACTN</name>
<dbReference type="GO" id="GO:0016780">
    <property type="term" value="F:phosphotransferase activity, for other substituted phosphate groups"/>
    <property type="evidence" value="ECO:0007669"/>
    <property type="project" value="InterPro"/>
</dbReference>
<feature type="transmembrane region" description="Helical" evidence="8">
    <location>
        <begin position="53"/>
        <end position="71"/>
    </location>
</feature>
<organism evidence="9 10">
    <name type="scientific">Tessaracoccus rhinocerotis</name>
    <dbReference type="NCBI Taxonomy" id="1689449"/>
    <lineage>
        <taxon>Bacteria</taxon>
        <taxon>Bacillati</taxon>
        <taxon>Actinomycetota</taxon>
        <taxon>Actinomycetes</taxon>
        <taxon>Propionibacteriales</taxon>
        <taxon>Propionibacteriaceae</taxon>
        <taxon>Tessaracoccus</taxon>
    </lineage>
</organism>
<dbReference type="GO" id="GO:0044038">
    <property type="term" value="P:cell wall macromolecule biosynthetic process"/>
    <property type="evidence" value="ECO:0007669"/>
    <property type="project" value="TreeGrafter"/>
</dbReference>
<dbReference type="PANTHER" id="PTHR22926">
    <property type="entry name" value="PHOSPHO-N-ACETYLMURAMOYL-PENTAPEPTIDE-TRANSFERASE"/>
    <property type="match status" value="1"/>
</dbReference>
<keyword evidence="10" id="KW-1185">Reference proteome</keyword>
<keyword evidence="7" id="KW-0479">Metal-binding</keyword>
<dbReference type="PANTHER" id="PTHR22926:SF3">
    <property type="entry name" value="UNDECAPRENYL-PHOSPHATE ALPHA-N-ACETYLGLUCOSAMINYL 1-PHOSPHATE TRANSFERASE"/>
    <property type="match status" value="1"/>
</dbReference>
<evidence type="ECO:0000256" key="4">
    <source>
        <dbReference type="ARBA" id="ARBA00022692"/>
    </source>
</evidence>
<comment type="subcellular location">
    <subcellularLocation>
        <location evidence="1">Cell membrane</location>
        <topology evidence="1">Multi-pass membrane protein</topology>
    </subcellularLocation>
</comment>
<keyword evidence="5 8" id="KW-1133">Transmembrane helix</keyword>
<evidence type="ECO:0000256" key="7">
    <source>
        <dbReference type="PIRSR" id="PIRSR600715-1"/>
    </source>
</evidence>
<dbReference type="Pfam" id="PF00953">
    <property type="entry name" value="Glycos_transf_4"/>
    <property type="match status" value="1"/>
</dbReference>
<dbReference type="EMBL" id="VKKG01000003">
    <property type="protein sequence ID" value="TRY18360.1"/>
    <property type="molecule type" value="Genomic_DNA"/>
</dbReference>
<feature type="transmembrane region" description="Helical" evidence="8">
    <location>
        <begin position="280"/>
        <end position="300"/>
    </location>
</feature>
<proteinExistence type="predicted"/>
<gene>
    <name evidence="9" type="ORF">FOJ82_10065</name>
</gene>
<evidence type="ECO:0000256" key="6">
    <source>
        <dbReference type="ARBA" id="ARBA00023136"/>
    </source>
</evidence>
<sequence length="314" mass="32203">MNKLLVRAGVVDVPNERSSHVRTTIRGGGAAQLLALLVGGSIAAVGLKDPDRLLVLMALGSACAVGVLGMAEDAKGVSIKVRAGVQLIVGSVLGVLATQVLGSSWWWLPAMAVAFAAYVNFANFMDGINGISGLHGFVVGSTYAFLGFILELPWLVASGALVAVAFLAFLPWNFTPPGVFLGDVGSYLLGGAIAGIAVLAVVSGAPMLAVVAPVSIYLADTVTAVARRVLKGERWFEPHRGHVYQRLVDGGQSHVKIAVAVALFSLAAGAVGLASAAGIVTVPAAAWVIVLALVAIYLGMPRLARFTSREGAKA</sequence>
<feature type="binding site" evidence="7">
    <location>
        <position position="123"/>
    </location>
    <ligand>
        <name>Mg(2+)</name>
        <dbReference type="ChEBI" id="CHEBI:18420"/>
    </ligand>
</feature>
<accession>A0A553K0X5</accession>
<evidence type="ECO:0000256" key="1">
    <source>
        <dbReference type="ARBA" id="ARBA00004651"/>
    </source>
</evidence>
<feature type="transmembrane region" description="Helical" evidence="8">
    <location>
        <begin position="192"/>
        <end position="218"/>
    </location>
</feature>
<evidence type="ECO:0000256" key="8">
    <source>
        <dbReference type="SAM" id="Phobius"/>
    </source>
</evidence>
<keyword evidence="2" id="KW-1003">Cell membrane</keyword>
<dbReference type="GO" id="GO:0046872">
    <property type="term" value="F:metal ion binding"/>
    <property type="evidence" value="ECO:0007669"/>
    <property type="project" value="UniProtKB-KW"/>
</dbReference>
<evidence type="ECO:0000256" key="2">
    <source>
        <dbReference type="ARBA" id="ARBA00022475"/>
    </source>
</evidence>
<dbReference type="AlphaFoldDB" id="A0A553K0X5"/>
<feature type="transmembrane region" description="Helical" evidence="8">
    <location>
        <begin position="128"/>
        <end position="146"/>
    </location>
</feature>
<keyword evidence="6 8" id="KW-0472">Membrane</keyword>
<keyword evidence="3 9" id="KW-0808">Transferase</keyword>
<dbReference type="GO" id="GO:0071555">
    <property type="term" value="P:cell wall organization"/>
    <property type="evidence" value="ECO:0007669"/>
    <property type="project" value="TreeGrafter"/>
</dbReference>
<dbReference type="GO" id="GO:0005886">
    <property type="term" value="C:plasma membrane"/>
    <property type="evidence" value="ECO:0007669"/>
    <property type="project" value="UniProtKB-SubCell"/>
</dbReference>
<feature type="transmembrane region" description="Helical" evidence="8">
    <location>
        <begin position="153"/>
        <end position="172"/>
    </location>
</feature>
<protein>
    <submittedName>
        <fullName evidence="9">Glycosyltransferase family 4 protein</fullName>
    </submittedName>
</protein>
<keyword evidence="7" id="KW-0460">Magnesium</keyword>
<evidence type="ECO:0000313" key="9">
    <source>
        <dbReference type="EMBL" id="TRY18360.1"/>
    </source>
</evidence>
<feature type="transmembrane region" description="Helical" evidence="8">
    <location>
        <begin position="83"/>
        <end position="108"/>
    </location>
</feature>
<reference evidence="9 10" key="1">
    <citation type="submission" date="2019-07" db="EMBL/GenBank/DDBJ databases">
        <authorList>
            <person name="Zhou L.-Y."/>
        </authorList>
    </citation>
    <scope>NUCLEOTIDE SEQUENCE [LARGE SCALE GENOMIC DNA]</scope>
    <source>
        <strain evidence="9 10">YIM 101269</strain>
    </source>
</reference>
<comment type="caution">
    <text evidence="9">The sequence shown here is derived from an EMBL/GenBank/DDBJ whole genome shotgun (WGS) entry which is preliminary data.</text>
</comment>
<evidence type="ECO:0000256" key="5">
    <source>
        <dbReference type="ARBA" id="ARBA00022989"/>
    </source>
</evidence>
<dbReference type="InterPro" id="IPR000715">
    <property type="entry name" value="Glycosyl_transferase_4"/>
</dbReference>
<dbReference type="GO" id="GO:0009103">
    <property type="term" value="P:lipopolysaccharide biosynthetic process"/>
    <property type="evidence" value="ECO:0007669"/>
    <property type="project" value="TreeGrafter"/>
</dbReference>
<feature type="transmembrane region" description="Helical" evidence="8">
    <location>
        <begin position="27"/>
        <end position="47"/>
    </location>
</feature>
<dbReference type="OrthoDB" id="9783652at2"/>